<proteinExistence type="predicted"/>
<protein>
    <submittedName>
        <fullName evidence="2">Uncharacterized protein</fullName>
    </submittedName>
</protein>
<evidence type="ECO:0000256" key="1">
    <source>
        <dbReference type="SAM" id="MobiDB-lite"/>
    </source>
</evidence>
<dbReference type="AlphaFoldDB" id="A0A0G4H3G0"/>
<dbReference type="Proteomes" id="UP000041254">
    <property type="component" value="Unassembled WGS sequence"/>
</dbReference>
<dbReference type="InParanoid" id="A0A0G4H3G0"/>
<sequence>MKSPSPFSSPTLRAKLASFPNLNSSCGLASGLVDAITFRRGQGLMGNTFAPPDDSARIGLFAVVFGPTNGMHHQEDLTAMVVVGDCLVLQRTASLPMSGSGWSWAASLEGRGAVVVGREGDILMLSTADGEMVRQTDETTVAVLRQRDSARERSPGGDDVEVRRGAPVLPPQTARYSAAHHRGYSR</sequence>
<organism evidence="2 3">
    <name type="scientific">Vitrella brassicaformis (strain CCMP3155)</name>
    <dbReference type="NCBI Taxonomy" id="1169540"/>
    <lineage>
        <taxon>Eukaryota</taxon>
        <taxon>Sar</taxon>
        <taxon>Alveolata</taxon>
        <taxon>Colpodellida</taxon>
        <taxon>Vitrellaceae</taxon>
        <taxon>Vitrella</taxon>
    </lineage>
</organism>
<evidence type="ECO:0000313" key="3">
    <source>
        <dbReference type="Proteomes" id="UP000041254"/>
    </source>
</evidence>
<evidence type="ECO:0000313" key="2">
    <source>
        <dbReference type="EMBL" id="CEM38154.1"/>
    </source>
</evidence>
<reference evidence="2 3" key="1">
    <citation type="submission" date="2014-11" db="EMBL/GenBank/DDBJ databases">
        <authorList>
            <person name="Zhu J."/>
            <person name="Qi W."/>
            <person name="Song R."/>
        </authorList>
    </citation>
    <scope>NUCLEOTIDE SEQUENCE [LARGE SCALE GENOMIC DNA]</scope>
</reference>
<dbReference type="VEuPathDB" id="CryptoDB:Vbra_19517"/>
<gene>
    <name evidence="2" type="ORF">Vbra_19517</name>
</gene>
<dbReference type="EMBL" id="CDMY01000973">
    <property type="protein sequence ID" value="CEM38154.1"/>
    <property type="molecule type" value="Genomic_DNA"/>
</dbReference>
<feature type="region of interest" description="Disordered" evidence="1">
    <location>
        <begin position="147"/>
        <end position="186"/>
    </location>
</feature>
<name>A0A0G4H3G0_VITBC</name>
<keyword evidence="3" id="KW-1185">Reference proteome</keyword>
<feature type="compositionally biased region" description="Basic and acidic residues" evidence="1">
    <location>
        <begin position="147"/>
        <end position="164"/>
    </location>
</feature>
<accession>A0A0G4H3G0</accession>